<dbReference type="AlphaFoldDB" id="A0A382CFX3"/>
<reference evidence="6" key="1">
    <citation type="submission" date="2018-05" db="EMBL/GenBank/DDBJ databases">
        <authorList>
            <person name="Lanie J.A."/>
            <person name="Ng W.-L."/>
            <person name="Kazmierczak K.M."/>
            <person name="Andrzejewski T.M."/>
            <person name="Davidsen T.M."/>
            <person name="Wayne K.J."/>
            <person name="Tettelin H."/>
            <person name="Glass J.I."/>
            <person name="Rusch D."/>
            <person name="Podicherti R."/>
            <person name="Tsui H.-C.T."/>
            <person name="Winkler M.E."/>
        </authorList>
    </citation>
    <scope>NUCLEOTIDE SEQUENCE</scope>
</reference>
<keyword evidence="5" id="KW-0460">Magnesium</keyword>
<sequence length="348" mass="37669">MLATGIQTSSLPDAPITQETTSEWPEIVLSVTPFLDGVQQELAGQVAAFDPEIAPYAKYALANQGKQIRATLTGLAANCVDGWNDSVIKAAVIIEMVHLATLLHDDIMDGAELRRNRLTLAHKWDNTTAVLVGDCLFANALRLAAEFPTTDVCRAVSTATRTVCSGEIIQSHQQGNLQLGQAEYLDTLRMKTGELFALACELGASLAGAEPRETRALREYGMALGTAYQVYDDCLDLFGSEAEAGKSLGTDIASGKATLPVILLCEQADPEVAAQLGRMIEKWDAGQLNILRGWLSEFNTREQSQYRLEALLADARDALGELRESDHRDALWKLTLFLAQQSAGLGVC</sequence>
<evidence type="ECO:0000256" key="5">
    <source>
        <dbReference type="ARBA" id="ARBA00022842"/>
    </source>
</evidence>
<dbReference type="GO" id="GO:0008299">
    <property type="term" value="P:isoprenoid biosynthetic process"/>
    <property type="evidence" value="ECO:0007669"/>
    <property type="project" value="InterPro"/>
</dbReference>
<dbReference type="Gene3D" id="1.10.600.10">
    <property type="entry name" value="Farnesyl Diphosphate Synthase"/>
    <property type="match status" value="1"/>
</dbReference>
<dbReference type="SUPFAM" id="SSF48576">
    <property type="entry name" value="Terpenoid synthases"/>
    <property type="match status" value="1"/>
</dbReference>
<accession>A0A382CFX3</accession>
<dbReference type="GO" id="GO:0004659">
    <property type="term" value="F:prenyltransferase activity"/>
    <property type="evidence" value="ECO:0007669"/>
    <property type="project" value="InterPro"/>
</dbReference>
<evidence type="ECO:0000313" key="6">
    <source>
        <dbReference type="EMBL" id="SVB24729.1"/>
    </source>
</evidence>
<gene>
    <name evidence="6" type="ORF">METZ01_LOCUS177583</name>
</gene>
<dbReference type="SFLD" id="SFLDS00005">
    <property type="entry name" value="Isoprenoid_Synthase_Type_I"/>
    <property type="match status" value="1"/>
</dbReference>
<dbReference type="CDD" id="cd00685">
    <property type="entry name" value="Trans_IPPS_HT"/>
    <property type="match status" value="1"/>
</dbReference>
<evidence type="ECO:0000256" key="1">
    <source>
        <dbReference type="ARBA" id="ARBA00001946"/>
    </source>
</evidence>
<proteinExistence type="inferred from homology"/>
<dbReference type="EMBL" id="UINC01034220">
    <property type="protein sequence ID" value="SVB24729.1"/>
    <property type="molecule type" value="Genomic_DNA"/>
</dbReference>
<name>A0A382CFX3_9ZZZZ</name>
<dbReference type="Pfam" id="PF00348">
    <property type="entry name" value="polyprenyl_synt"/>
    <property type="match status" value="1"/>
</dbReference>
<evidence type="ECO:0000256" key="4">
    <source>
        <dbReference type="ARBA" id="ARBA00022723"/>
    </source>
</evidence>
<dbReference type="PANTHER" id="PTHR12001:SF69">
    <property type="entry name" value="ALL TRANS-POLYPRENYL-DIPHOSPHATE SYNTHASE PDSS1"/>
    <property type="match status" value="1"/>
</dbReference>
<dbReference type="InterPro" id="IPR008949">
    <property type="entry name" value="Isoprenoid_synthase_dom_sf"/>
</dbReference>
<evidence type="ECO:0000256" key="3">
    <source>
        <dbReference type="ARBA" id="ARBA00022679"/>
    </source>
</evidence>
<comment type="cofactor">
    <cofactor evidence="1">
        <name>Mg(2+)</name>
        <dbReference type="ChEBI" id="CHEBI:18420"/>
    </cofactor>
</comment>
<evidence type="ECO:0000256" key="2">
    <source>
        <dbReference type="ARBA" id="ARBA00006706"/>
    </source>
</evidence>
<organism evidence="6">
    <name type="scientific">marine metagenome</name>
    <dbReference type="NCBI Taxonomy" id="408172"/>
    <lineage>
        <taxon>unclassified sequences</taxon>
        <taxon>metagenomes</taxon>
        <taxon>ecological metagenomes</taxon>
    </lineage>
</organism>
<evidence type="ECO:0008006" key="7">
    <source>
        <dbReference type="Google" id="ProtNLM"/>
    </source>
</evidence>
<dbReference type="InterPro" id="IPR000092">
    <property type="entry name" value="Polyprenyl_synt"/>
</dbReference>
<dbReference type="GO" id="GO:0046872">
    <property type="term" value="F:metal ion binding"/>
    <property type="evidence" value="ECO:0007669"/>
    <property type="project" value="UniProtKB-KW"/>
</dbReference>
<dbReference type="PANTHER" id="PTHR12001">
    <property type="entry name" value="GERANYLGERANYL PYROPHOSPHATE SYNTHASE"/>
    <property type="match status" value="1"/>
</dbReference>
<keyword evidence="4" id="KW-0479">Metal-binding</keyword>
<protein>
    <recommendedName>
        <fullName evidence="7">Polyprenyl synthetase</fullName>
    </recommendedName>
</protein>
<keyword evidence="3" id="KW-0808">Transferase</keyword>
<comment type="similarity">
    <text evidence="2">Belongs to the FPP/GGPP synthase family.</text>
</comment>